<dbReference type="AlphaFoldDB" id="A0A8B9I6X5"/>
<dbReference type="GeneTree" id="ENSGT00510000048978"/>
<protein>
    <recommendedName>
        <fullName evidence="4">Fibronectin type-III domain-containing protein</fullName>
    </recommendedName>
</protein>
<keyword evidence="3" id="KW-0732">Signal</keyword>
<feature type="domain" description="Fibronectin type-III" evidence="4">
    <location>
        <begin position="23"/>
        <end position="123"/>
    </location>
</feature>
<name>A0A8B9I6X5_9AVES</name>
<reference evidence="5" key="2">
    <citation type="submission" date="2025-09" db="UniProtKB">
        <authorList>
            <consortium name="Ensembl"/>
        </authorList>
    </citation>
    <scope>IDENTIFICATION</scope>
</reference>
<evidence type="ECO:0000313" key="6">
    <source>
        <dbReference type="Proteomes" id="UP000694426"/>
    </source>
</evidence>
<dbReference type="Pfam" id="PF09294">
    <property type="entry name" value="Interfer-bind"/>
    <property type="match status" value="1"/>
</dbReference>
<proteinExistence type="predicted"/>
<evidence type="ECO:0000256" key="1">
    <source>
        <dbReference type="SAM" id="MobiDB-lite"/>
    </source>
</evidence>
<dbReference type="Proteomes" id="UP000694426">
    <property type="component" value="Unplaced"/>
</dbReference>
<evidence type="ECO:0000259" key="4">
    <source>
        <dbReference type="PROSITE" id="PS50853"/>
    </source>
</evidence>
<dbReference type="InterPro" id="IPR015373">
    <property type="entry name" value="Interferon/interleukin_rcp_dom"/>
</dbReference>
<evidence type="ECO:0000256" key="2">
    <source>
        <dbReference type="SAM" id="Phobius"/>
    </source>
</evidence>
<feature type="signal peptide" evidence="3">
    <location>
        <begin position="1"/>
        <end position="20"/>
    </location>
</feature>
<feature type="transmembrane region" description="Helical" evidence="2">
    <location>
        <begin position="229"/>
        <end position="251"/>
    </location>
</feature>
<sequence>MSAWRIRVLVALCFLRQPRGHIQLSPPQNVTLLSKDFDMILTWTPGEGSPPDVTYTVRYESQERMDKWIKVRHCKNIHSTSCNLTCVLPNFFIKFRARVKAVSGKLQSPWVESQFKEYYLDVELAPPVLNVNVQENILHVNATFPLATCVESFSWMYDLNLWEAGSEDKKQYESIFRKNTVTIDTTALRGTYCLSARSSFQSIGFKYSKFSQPVCMLLNHKAAEWKLPYSAMIPVFVLPVLLASAFITWLLKQDAKHKKLPHALDLSNFKVAGPPFHCELSEEFLTDSLTCTEKPVSQGKKNRTSPRNNLPWMASLLSSSSSEEEEEDEEDSRTFIPYTEMRHFPKRCLNYQPSRTAGPETGRDSTSGGLSVDSGSVMDFTALGFSFFPVRQNEVDTSGSQGNEKVSLPHSSSLGRISLTDVRFPGPREHGQHDTDRDDCLEMTPLQTPLNRICAKLPADEHCLHRKHHHVTTCHQKPLADLPVQVREKSQLSVDPSVEQLICFQTLQVAEDEGIASDCDSDHFIEGTPPASTVLSDVFGTSNMEGKYDQKFNFKGYQHTHYMGRS</sequence>
<feature type="region of interest" description="Disordered" evidence="1">
    <location>
        <begin position="349"/>
        <end position="370"/>
    </location>
</feature>
<dbReference type="PANTHER" id="PTHR20859">
    <property type="entry name" value="INTERFERON/INTERLEUKIN RECEPTOR"/>
    <property type="match status" value="1"/>
</dbReference>
<dbReference type="PANTHER" id="PTHR20859:SF55">
    <property type="entry name" value="INTERFERON LAMBDA RECEPTOR 1"/>
    <property type="match status" value="1"/>
</dbReference>
<dbReference type="InterPro" id="IPR003961">
    <property type="entry name" value="FN3_dom"/>
</dbReference>
<dbReference type="Gene3D" id="2.60.40.10">
    <property type="entry name" value="Immunoglobulins"/>
    <property type="match status" value="2"/>
</dbReference>
<dbReference type="GO" id="GO:0005886">
    <property type="term" value="C:plasma membrane"/>
    <property type="evidence" value="ECO:0007669"/>
    <property type="project" value="TreeGrafter"/>
</dbReference>
<dbReference type="InterPro" id="IPR036116">
    <property type="entry name" value="FN3_sf"/>
</dbReference>
<dbReference type="Pfam" id="PF01108">
    <property type="entry name" value="Tissue_fac"/>
    <property type="match status" value="1"/>
</dbReference>
<accession>A0A8B9I6X5</accession>
<evidence type="ECO:0000256" key="3">
    <source>
        <dbReference type="SAM" id="SignalP"/>
    </source>
</evidence>
<keyword evidence="2" id="KW-0812">Transmembrane</keyword>
<dbReference type="InterPro" id="IPR050650">
    <property type="entry name" value="Type-II_Cytokine-TF_Rcpt"/>
</dbReference>
<feature type="chain" id="PRO_5034716364" description="Fibronectin type-III domain-containing protein" evidence="3">
    <location>
        <begin position="21"/>
        <end position="566"/>
    </location>
</feature>
<keyword evidence="6" id="KW-1185">Reference proteome</keyword>
<dbReference type="InterPro" id="IPR013783">
    <property type="entry name" value="Ig-like_fold"/>
</dbReference>
<keyword evidence="2" id="KW-1133">Transmembrane helix</keyword>
<organism evidence="5 6">
    <name type="scientific">Anser brachyrhynchus</name>
    <name type="common">Pink-footed goose</name>
    <dbReference type="NCBI Taxonomy" id="132585"/>
    <lineage>
        <taxon>Eukaryota</taxon>
        <taxon>Metazoa</taxon>
        <taxon>Chordata</taxon>
        <taxon>Craniata</taxon>
        <taxon>Vertebrata</taxon>
        <taxon>Euteleostomi</taxon>
        <taxon>Archelosauria</taxon>
        <taxon>Archosauria</taxon>
        <taxon>Dinosauria</taxon>
        <taxon>Saurischia</taxon>
        <taxon>Theropoda</taxon>
        <taxon>Coelurosauria</taxon>
        <taxon>Aves</taxon>
        <taxon>Neognathae</taxon>
        <taxon>Galloanserae</taxon>
        <taxon>Anseriformes</taxon>
        <taxon>Anatidae</taxon>
        <taxon>Anserinae</taxon>
        <taxon>Anser</taxon>
    </lineage>
</organism>
<dbReference type="CDD" id="cd00063">
    <property type="entry name" value="FN3"/>
    <property type="match status" value="1"/>
</dbReference>
<reference evidence="5" key="1">
    <citation type="submission" date="2025-08" db="UniProtKB">
        <authorList>
            <consortium name="Ensembl"/>
        </authorList>
    </citation>
    <scope>IDENTIFICATION</scope>
</reference>
<feature type="region of interest" description="Disordered" evidence="1">
    <location>
        <begin position="421"/>
        <end position="440"/>
    </location>
</feature>
<evidence type="ECO:0000313" key="5">
    <source>
        <dbReference type="Ensembl" id="ENSABRP00000013937.1"/>
    </source>
</evidence>
<dbReference type="GO" id="GO:0004896">
    <property type="term" value="F:cytokine receptor activity"/>
    <property type="evidence" value="ECO:0007669"/>
    <property type="project" value="TreeGrafter"/>
</dbReference>
<keyword evidence="2" id="KW-0472">Membrane</keyword>
<dbReference type="SUPFAM" id="SSF49265">
    <property type="entry name" value="Fibronectin type III"/>
    <property type="match status" value="2"/>
</dbReference>
<feature type="compositionally biased region" description="Basic and acidic residues" evidence="1">
    <location>
        <begin position="426"/>
        <end position="440"/>
    </location>
</feature>
<dbReference type="Ensembl" id="ENSABRT00000019899.1">
    <property type="protein sequence ID" value="ENSABRP00000013937.1"/>
    <property type="gene ID" value="ENSABRG00000012376.1"/>
</dbReference>
<dbReference type="PROSITE" id="PS50853">
    <property type="entry name" value="FN3"/>
    <property type="match status" value="1"/>
</dbReference>